<organism evidence="5">
    <name type="scientific">Clostridioides difficile</name>
    <name type="common">Peptoclostridium difficile</name>
    <dbReference type="NCBI Taxonomy" id="1496"/>
    <lineage>
        <taxon>Bacteria</taxon>
        <taxon>Bacillati</taxon>
        <taxon>Bacillota</taxon>
        <taxon>Clostridia</taxon>
        <taxon>Peptostreptococcales</taxon>
        <taxon>Peptostreptococcaceae</taxon>
        <taxon>Clostridioides</taxon>
    </lineage>
</organism>
<evidence type="ECO:0000313" key="6">
    <source>
        <dbReference type="EMBL" id="CDS90350.1"/>
    </source>
</evidence>
<name>A0A069ALG9_CLODI</name>
<accession>A0A069ALG9</accession>
<feature type="binding site" evidence="1">
    <location>
        <position position="270"/>
    </location>
    <ligand>
        <name>Zn(2+)</name>
        <dbReference type="ChEBI" id="CHEBI:29105"/>
        <label>1</label>
    </ligand>
</feature>
<feature type="binding site" evidence="1">
    <location>
        <position position="211"/>
    </location>
    <ligand>
        <name>Zn(2+)</name>
        <dbReference type="ChEBI" id="CHEBI:29105"/>
        <label>2</label>
    </ligand>
</feature>
<dbReference type="RefSeq" id="WP_021367407.1">
    <property type="nucleotide sequence ID" value="NZ_BBYB01000267.1"/>
</dbReference>
<dbReference type="GO" id="GO:0046872">
    <property type="term" value="F:metal ion binding"/>
    <property type="evidence" value="ECO:0007669"/>
    <property type="project" value="UniProtKB-KW"/>
</dbReference>
<keyword evidence="1" id="KW-0862">Zinc</keyword>
<evidence type="ECO:0000259" key="4">
    <source>
        <dbReference type="Pfam" id="PF01979"/>
    </source>
</evidence>
<dbReference type="EMBL" id="LK932773">
    <property type="protein sequence ID" value="CDS93238.1"/>
    <property type="molecule type" value="Genomic_DNA"/>
</dbReference>
<sequence>MKIDILIKGGKTVDKSIIDIAILDDKIIEVKNQIDDSKYQANQIINLDGEKFISAGWIDIHTHCYERLDLYKDYPDEVGIKSGVTTVVDAGTTGALDIGEFYEDTKKYKTNVYALINIAKQGITSQDELSSMMNIDEYELKRAVKKYKDFVVGIKARMSKSVVISNDVEPLKVAKKIKNELNLPMMVHFGSSPPTIEDIFDYMEKGDILTHIYNGKPNGILRGNEVKKEIIEARERGIILDVGHGTESFSMDIAMKSKDAGIFPDTISTDIYIKNRINGPVYNLSTTMEKFIYMGYSLEDIIDKVTKNAADAISLKNKGLIKEGYDADLTIFDVVNEEKELQDSLNKSVITSTSIKPRAVVVNGEYLNIGKSIGENE</sequence>
<protein>
    <submittedName>
        <fullName evidence="5">Dihydroorotase</fullName>
        <ecNumber evidence="5">3.5.2.3</ecNumber>
    </submittedName>
</protein>
<feature type="binding site" description="via carbamate group" evidence="1">
    <location>
        <position position="155"/>
    </location>
    <ligand>
        <name>Zn(2+)</name>
        <dbReference type="ChEBI" id="CHEBI:29105"/>
        <label>1</label>
    </ligand>
</feature>
<proteinExistence type="predicted"/>
<dbReference type="PANTHER" id="PTHR42717">
    <property type="entry name" value="DIHYDROOROTASE-RELATED"/>
    <property type="match status" value="1"/>
</dbReference>
<evidence type="ECO:0000313" key="5">
    <source>
        <dbReference type="EMBL" id="CDS90154.1"/>
    </source>
</evidence>
<dbReference type="InterPro" id="IPR011059">
    <property type="entry name" value="Metal-dep_hydrolase_composite"/>
</dbReference>
<dbReference type="InterPro" id="IPR020043">
    <property type="entry name" value="Deacetylase_Atu3266-like"/>
</dbReference>
<reference evidence="5" key="1">
    <citation type="submission" date="2014-07" db="EMBL/GenBank/DDBJ databases">
        <authorList>
            <person name="Monot Marc"/>
        </authorList>
    </citation>
    <scope>NUCLEOTIDE SEQUENCE</scope>
    <source>
        <strain evidence="7">7032989</strain>
        <strain evidence="6">7032994</strain>
    </source>
</reference>
<dbReference type="EC" id="3.5.2.3" evidence="5"/>
<dbReference type="EMBL" id="LK932534">
    <property type="protein sequence ID" value="CDS90154.1"/>
    <property type="molecule type" value="Genomic_DNA"/>
</dbReference>
<dbReference type="InterPro" id="IPR047601">
    <property type="entry name" value="EF_0837-like"/>
</dbReference>
<dbReference type="NCBIfam" id="TIGR03583">
    <property type="entry name" value="EF_0837"/>
    <property type="match status" value="1"/>
</dbReference>
<dbReference type="Gene3D" id="3.20.20.140">
    <property type="entry name" value="Metal-dependent hydrolases"/>
    <property type="match status" value="1"/>
</dbReference>
<dbReference type="Gene3D" id="2.30.40.10">
    <property type="entry name" value="Urease, subunit C, domain 1"/>
    <property type="match status" value="1"/>
</dbReference>
<feature type="binding site" evidence="1">
    <location>
        <position position="63"/>
    </location>
    <ligand>
        <name>Zn(2+)</name>
        <dbReference type="ChEBI" id="CHEBI:29105"/>
        <label>1</label>
    </ligand>
</feature>
<dbReference type="GO" id="GO:0019213">
    <property type="term" value="F:deacetylase activity"/>
    <property type="evidence" value="ECO:0007669"/>
    <property type="project" value="InterPro"/>
</dbReference>
<dbReference type="PIRSF" id="PIRSF039004">
    <property type="entry name" value="ADE_EF_0837"/>
    <property type="match status" value="1"/>
</dbReference>
<dbReference type="NCBIfam" id="NF006689">
    <property type="entry name" value="PRK09237.1"/>
    <property type="match status" value="1"/>
</dbReference>
<dbReference type="SUPFAM" id="SSF51338">
    <property type="entry name" value="Composite domain of metallo-dependent hydrolases"/>
    <property type="match status" value="2"/>
</dbReference>
<dbReference type="GO" id="GO:0004151">
    <property type="term" value="F:dihydroorotase activity"/>
    <property type="evidence" value="ECO:0007669"/>
    <property type="project" value="UniProtKB-EC"/>
</dbReference>
<evidence type="ECO:0000256" key="1">
    <source>
        <dbReference type="PIRSR" id="PIRSR039004-1"/>
    </source>
</evidence>
<dbReference type="AlphaFoldDB" id="A0A069ALG9"/>
<dbReference type="SUPFAM" id="SSF51556">
    <property type="entry name" value="Metallo-dependent hydrolases"/>
    <property type="match status" value="1"/>
</dbReference>
<dbReference type="InterPro" id="IPR006680">
    <property type="entry name" value="Amidohydro-rel"/>
</dbReference>
<feature type="site" description="Transition state stabilizer" evidence="3">
    <location>
        <position position="157"/>
    </location>
</feature>
<keyword evidence="1" id="KW-0479">Metal-binding</keyword>
<feature type="binding site" evidence="1">
    <location>
        <position position="188"/>
    </location>
    <ligand>
        <name>Zn(2+)</name>
        <dbReference type="ChEBI" id="CHEBI:29105"/>
        <label>2</label>
    </ligand>
</feature>
<dbReference type="InterPro" id="IPR032466">
    <property type="entry name" value="Metal_Hydrolase"/>
</dbReference>
<dbReference type="PANTHER" id="PTHR42717:SF1">
    <property type="entry name" value="IMIDAZOLONEPROPIONASE AND RELATED AMIDOHYDROLASES"/>
    <property type="match status" value="1"/>
</dbReference>
<dbReference type="Pfam" id="PF01979">
    <property type="entry name" value="Amidohydro_1"/>
    <property type="match status" value="1"/>
</dbReference>
<feature type="binding site" description="via carbamate group" evidence="1">
    <location>
        <position position="155"/>
    </location>
    <ligand>
        <name>Zn(2+)</name>
        <dbReference type="ChEBI" id="CHEBI:29105"/>
        <label>2</label>
    </ligand>
</feature>
<evidence type="ECO:0000256" key="2">
    <source>
        <dbReference type="PIRSR" id="PIRSR039004-2"/>
    </source>
</evidence>
<feature type="binding site" evidence="1">
    <location>
        <position position="61"/>
    </location>
    <ligand>
        <name>Zn(2+)</name>
        <dbReference type="ChEBI" id="CHEBI:29105"/>
        <label>1</label>
    </ligand>
</feature>
<keyword evidence="5" id="KW-0378">Hydrolase</keyword>
<feature type="domain" description="Amidohydrolase-related" evidence="4">
    <location>
        <begin position="52"/>
        <end position="365"/>
    </location>
</feature>
<evidence type="ECO:0000256" key="3">
    <source>
        <dbReference type="PIRSR" id="PIRSR039004-3"/>
    </source>
</evidence>
<gene>
    <name evidence="7" type="ORF">BN1095_1300103</name>
    <name evidence="5" type="ORF">BN1096_790058</name>
    <name evidence="6" type="ORF">BN1097_790059</name>
</gene>
<dbReference type="EMBL" id="LK932419">
    <property type="protein sequence ID" value="CDS90350.1"/>
    <property type="molecule type" value="Genomic_DNA"/>
</dbReference>
<feature type="modified residue" description="N6-carboxylysine" evidence="2">
    <location>
        <position position="155"/>
    </location>
</feature>
<evidence type="ECO:0000313" key="7">
    <source>
        <dbReference type="EMBL" id="CDS93238.1"/>
    </source>
</evidence>